<gene>
    <name evidence="1" type="ORF">MHBO_000780</name>
</gene>
<comment type="caution">
    <text evidence="1">The sequence shown here is derived from an EMBL/GenBank/DDBJ whole genome shotgun (WGS) entry which is preliminary data.</text>
</comment>
<evidence type="ECO:0000313" key="1">
    <source>
        <dbReference type="EMBL" id="MES1918885.1"/>
    </source>
</evidence>
<organism evidence="1 2">
    <name type="scientific">Bonamia ostreae</name>
    <dbReference type="NCBI Taxonomy" id="126728"/>
    <lineage>
        <taxon>Eukaryota</taxon>
        <taxon>Sar</taxon>
        <taxon>Rhizaria</taxon>
        <taxon>Endomyxa</taxon>
        <taxon>Ascetosporea</taxon>
        <taxon>Haplosporida</taxon>
        <taxon>Bonamia</taxon>
    </lineage>
</organism>
<reference evidence="1 2" key="1">
    <citation type="journal article" date="2024" name="BMC Biol.">
        <title>Comparative genomics of Ascetosporea gives new insight into the evolutionary basis for animal parasitism in Rhizaria.</title>
        <authorList>
            <person name="Hiltunen Thoren M."/>
            <person name="Onut-Brannstrom I."/>
            <person name="Alfjorden A."/>
            <person name="Peckova H."/>
            <person name="Swords F."/>
            <person name="Hooper C."/>
            <person name="Holzer A.S."/>
            <person name="Bass D."/>
            <person name="Burki F."/>
        </authorList>
    </citation>
    <scope>NUCLEOTIDE SEQUENCE [LARGE SCALE GENOMIC DNA]</scope>
    <source>
        <strain evidence="1">20-A016</strain>
    </source>
</reference>
<keyword evidence="2" id="KW-1185">Reference proteome</keyword>
<dbReference type="EMBL" id="JBDODL010000148">
    <property type="protein sequence ID" value="MES1918885.1"/>
    <property type="molecule type" value="Genomic_DNA"/>
</dbReference>
<proteinExistence type="predicted"/>
<evidence type="ECO:0000313" key="2">
    <source>
        <dbReference type="Proteomes" id="UP001439008"/>
    </source>
</evidence>
<name>A0ABV2AGS6_9EUKA</name>
<protein>
    <submittedName>
        <fullName evidence="1">Uncharacterized protein</fullName>
    </submittedName>
</protein>
<sequence length="134" mass="15776">MQLTLFIQQKICLLKMNNLKSSQKNALINHLICHCCNNKYSDLIVSNAISFSKHPACINLSEETDLVMTKYKITRKIEKLVEKENFYRKIKKIVVLFENAVKKHKLNYKCLLSDQILDFKMIVFMLLYLANFNI</sequence>
<accession>A0ABV2AGS6</accession>
<dbReference type="Proteomes" id="UP001439008">
    <property type="component" value="Unassembled WGS sequence"/>
</dbReference>